<protein>
    <recommendedName>
        <fullName evidence="1">Alpha-N-acetylglucosaminidase C-terminal domain-containing protein</fullName>
    </recommendedName>
</protein>
<accession>A0A7R8VM85</accession>
<reference evidence="2" key="1">
    <citation type="submission" date="2020-11" db="EMBL/GenBank/DDBJ databases">
        <authorList>
            <person name="Tran Van P."/>
        </authorList>
    </citation>
    <scope>NUCLEOTIDE SEQUENCE</scope>
</reference>
<proteinExistence type="predicted"/>
<name>A0A7R8VM85_TIMDO</name>
<dbReference type="EMBL" id="OA566576">
    <property type="protein sequence ID" value="CAD7199110.1"/>
    <property type="molecule type" value="Genomic_DNA"/>
</dbReference>
<evidence type="ECO:0000313" key="2">
    <source>
        <dbReference type="EMBL" id="CAD7199110.1"/>
    </source>
</evidence>
<dbReference type="Pfam" id="PF12972">
    <property type="entry name" value="NAGLU_C"/>
    <property type="match status" value="1"/>
</dbReference>
<gene>
    <name evidence="2" type="ORF">TDIB3V08_LOCUS5373</name>
</gene>
<dbReference type="Gene3D" id="1.20.120.670">
    <property type="entry name" value="N-acetyl-b-d-glucoasminidase"/>
    <property type="match status" value="1"/>
</dbReference>
<feature type="domain" description="Alpha-N-acetylglucosaminidase C-terminal" evidence="1">
    <location>
        <begin position="20"/>
        <end position="77"/>
    </location>
</feature>
<sequence>MVSVPMQSDIYQGVELCHVAGVVINYFRPRWELFLGALHTSLVTGVKFNQTEVNNQIFNVELIFTLDKTIFSHLPKGGCGRNS</sequence>
<evidence type="ECO:0000259" key="1">
    <source>
        <dbReference type="Pfam" id="PF12972"/>
    </source>
</evidence>
<dbReference type="AlphaFoldDB" id="A0A7R8VM85"/>
<dbReference type="InterPro" id="IPR024732">
    <property type="entry name" value="NAGLU_C"/>
</dbReference>
<organism evidence="2">
    <name type="scientific">Timema douglasi</name>
    <name type="common">Walking stick</name>
    <dbReference type="NCBI Taxonomy" id="61478"/>
    <lineage>
        <taxon>Eukaryota</taxon>
        <taxon>Metazoa</taxon>
        <taxon>Ecdysozoa</taxon>
        <taxon>Arthropoda</taxon>
        <taxon>Hexapoda</taxon>
        <taxon>Insecta</taxon>
        <taxon>Pterygota</taxon>
        <taxon>Neoptera</taxon>
        <taxon>Polyneoptera</taxon>
        <taxon>Phasmatodea</taxon>
        <taxon>Timematodea</taxon>
        <taxon>Timematoidea</taxon>
        <taxon>Timematidae</taxon>
        <taxon>Timema</taxon>
    </lineage>
</organism>